<dbReference type="Proteomes" id="UP000095281">
    <property type="component" value="Unplaced"/>
</dbReference>
<sequence>MPFMNGLNNLKEVREYAKRSKKENAKRLAELRWQKSKELEPSSSTNNECEVIEPQQNVQVIKKFLPPETKLDIFKCLNFNILNKIAKSSRHLYEFMKTYKNNLPKEAYEVVELIVFKCNVETIEMEDLNVDFILCEEMEFKVKLTIRSFFNFNLIFQWKEALNNKIPTYLNNDSKFLDDEQTSKERFNQQYNFATNESANLFLVPKPTDSTGHKILSLKIKRYPKTTKELFIIRYWLKRLSHCIIENIRIDQAVFNPEIIDILFDGSPTFKLHTTNIHLLGYCHSPKKYEFMYHHVVVHGSKGIHLGYYSRKIKGEMIKEEERYYSHGYFYILGTEFGKVVEYEFFEIDNPKFSVTLHLLFSISSKIVKDKYAVRGPNVIRALNWKRN</sequence>
<reference evidence="2" key="1">
    <citation type="submission" date="2016-11" db="UniProtKB">
        <authorList>
            <consortium name="WormBaseParasite"/>
        </authorList>
    </citation>
    <scope>IDENTIFICATION</scope>
</reference>
<evidence type="ECO:0000313" key="2">
    <source>
        <dbReference type="WBParaSite" id="MhA1_Contig740.frz3.gene3"/>
    </source>
</evidence>
<keyword evidence="1" id="KW-1185">Reference proteome</keyword>
<dbReference type="WBParaSite" id="MhA1_Contig740.frz3.gene3">
    <property type="protein sequence ID" value="MhA1_Contig740.frz3.gene3"/>
    <property type="gene ID" value="MhA1_Contig740.frz3.gene3"/>
</dbReference>
<proteinExistence type="predicted"/>
<organism evidence="1 2">
    <name type="scientific">Meloidogyne hapla</name>
    <name type="common">Root-knot nematode worm</name>
    <dbReference type="NCBI Taxonomy" id="6305"/>
    <lineage>
        <taxon>Eukaryota</taxon>
        <taxon>Metazoa</taxon>
        <taxon>Ecdysozoa</taxon>
        <taxon>Nematoda</taxon>
        <taxon>Chromadorea</taxon>
        <taxon>Rhabditida</taxon>
        <taxon>Tylenchina</taxon>
        <taxon>Tylenchomorpha</taxon>
        <taxon>Tylenchoidea</taxon>
        <taxon>Meloidogynidae</taxon>
        <taxon>Meloidogyninae</taxon>
        <taxon>Meloidogyne</taxon>
    </lineage>
</organism>
<protein>
    <submittedName>
        <fullName evidence="2">F-box domain-containing protein</fullName>
    </submittedName>
</protein>
<evidence type="ECO:0000313" key="1">
    <source>
        <dbReference type="Proteomes" id="UP000095281"/>
    </source>
</evidence>
<accession>A0A1I8BY54</accession>
<dbReference type="AlphaFoldDB" id="A0A1I8BY54"/>
<name>A0A1I8BY54_MELHA</name>